<feature type="domain" description="Peptidase S54 rhomboid" evidence="10">
    <location>
        <begin position="54"/>
        <end position="189"/>
    </location>
</feature>
<dbReference type="AlphaFoldDB" id="A0A0D1EHA2"/>
<dbReference type="GO" id="GO:0006508">
    <property type="term" value="P:proteolysis"/>
    <property type="evidence" value="ECO:0007669"/>
    <property type="project" value="UniProtKB-KW"/>
</dbReference>
<comment type="subcellular location">
    <subcellularLocation>
        <location evidence="1">Membrane</location>
        <topology evidence="1">Multi-pass membrane protein</topology>
    </subcellularLocation>
</comment>
<keyword evidence="6 9" id="KW-1133">Transmembrane helix</keyword>
<dbReference type="Gene3D" id="1.20.1540.10">
    <property type="entry name" value="Rhomboid-like"/>
    <property type="match status" value="1"/>
</dbReference>
<dbReference type="GO" id="GO:0004252">
    <property type="term" value="F:serine-type endopeptidase activity"/>
    <property type="evidence" value="ECO:0007669"/>
    <property type="project" value="InterPro"/>
</dbReference>
<dbReference type="InterPro" id="IPR022764">
    <property type="entry name" value="Peptidase_S54_rhomboid_dom"/>
</dbReference>
<feature type="region of interest" description="Disordered" evidence="8">
    <location>
        <begin position="199"/>
        <end position="222"/>
    </location>
</feature>
<evidence type="ECO:0000256" key="2">
    <source>
        <dbReference type="ARBA" id="ARBA00009045"/>
    </source>
</evidence>
<dbReference type="OrthoDB" id="196054at2"/>
<keyword evidence="7 9" id="KW-0472">Membrane</keyword>
<evidence type="ECO:0000256" key="6">
    <source>
        <dbReference type="ARBA" id="ARBA00022989"/>
    </source>
</evidence>
<name>A0A0D1EHA2_9RHOB</name>
<comment type="similarity">
    <text evidence="2">Belongs to the peptidase S54 family.</text>
</comment>
<dbReference type="Pfam" id="PF01694">
    <property type="entry name" value="Rhomboid"/>
    <property type="match status" value="1"/>
</dbReference>
<evidence type="ECO:0000313" key="11">
    <source>
        <dbReference type="EMBL" id="KIT17054.1"/>
    </source>
</evidence>
<evidence type="ECO:0000256" key="7">
    <source>
        <dbReference type="ARBA" id="ARBA00023136"/>
    </source>
</evidence>
<feature type="transmembrane region" description="Helical" evidence="9">
    <location>
        <begin position="181"/>
        <end position="199"/>
    </location>
</feature>
<dbReference type="Proteomes" id="UP000032232">
    <property type="component" value="Unassembled WGS sequence"/>
</dbReference>
<dbReference type="NCBIfam" id="TIGR03902">
    <property type="entry name" value="rhom_GG_sort"/>
    <property type="match status" value="1"/>
</dbReference>
<evidence type="ECO:0000256" key="8">
    <source>
        <dbReference type="SAM" id="MobiDB-lite"/>
    </source>
</evidence>
<evidence type="ECO:0000256" key="5">
    <source>
        <dbReference type="ARBA" id="ARBA00022801"/>
    </source>
</evidence>
<sequence length="222" mass="23247">MTVRSVIRRIAGAASAAPATVALVLTLLLVHAFTGTDRQAFDTMVHSDHGLASGEVWRLISAHLIHLDPGHLIPNVVGLVALGLPLERRIGTGPILALALVSSGAISLGVVMDPSVDRYCGLSGVLNTFFAALCLTGIARGPRLFWTVLLTAGLAKIAWEMGHPPLMQSGLSWPPHVISHLVGYLVGAMGGAMLIGAQAPTPGHRQPRHPDPQGHGHATVNR</sequence>
<dbReference type="PATRIC" id="fig|935700.4.peg.1294"/>
<feature type="transmembrane region" description="Helical" evidence="9">
    <location>
        <begin position="118"/>
        <end position="137"/>
    </location>
</feature>
<dbReference type="SUPFAM" id="SSF144091">
    <property type="entry name" value="Rhomboid-like"/>
    <property type="match status" value="1"/>
</dbReference>
<organism evidence="11 12">
    <name type="scientific">Jannaschia aquimarina</name>
    <dbReference type="NCBI Taxonomy" id="935700"/>
    <lineage>
        <taxon>Bacteria</taxon>
        <taxon>Pseudomonadati</taxon>
        <taxon>Pseudomonadota</taxon>
        <taxon>Alphaproteobacteria</taxon>
        <taxon>Rhodobacterales</taxon>
        <taxon>Roseobacteraceae</taxon>
        <taxon>Jannaschia</taxon>
    </lineage>
</organism>
<dbReference type="STRING" id="935700.jaqu_12440"/>
<reference evidence="11 12" key="1">
    <citation type="submission" date="2015-02" db="EMBL/GenBank/DDBJ databases">
        <title>Genome Sequence of Jannaschia aquimarina DSM28248, a member of the Roseobacter clade.</title>
        <authorList>
            <person name="Voget S."/>
            <person name="Daniel R."/>
        </authorList>
    </citation>
    <scope>NUCLEOTIDE SEQUENCE [LARGE SCALE GENOMIC DNA]</scope>
    <source>
        <strain evidence="11 12">GSW-M26</strain>
    </source>
</reference>
<evidence type="ECO:0000256" key="9">
    <source>
        <dbReference type="SAM" id="Phobius"/>
    </source>
</evidence>
<accession>A0A0D1EHA2</accession>
<dbReference type="GO" id="GO:0016020">
    <property type="term" value="C:membrane"/>
    <property type="evidence" value="ECO:0007669"/>
    <property type="project" value="UniProtKB-SubCell"/>
</dbReference>
<dbReference type="InterPro" id="IPR023826">
    <property type="entry name" value="Rhom-like_SP_proteobac"/>
</dbReference>
<evidence type="ECO:0000256" key="3">
    <source>
        <dbReference type="ARBA" id="ARBA00022670"/>
    </source>
</evidence>
<feature type="transmembrane region" description="Helical" evidence="9">
    <location>
        <begin position="94"/>
        <end position="112"/>
    </location>
</feature>
<dbReference type="PANTHER" id="PTHR43066:SF1">
    <property type="entry name" value="RHOMBOID PROTEIN 2"/>
    <property type="match status" value="1"/>
</dbReference>
<keyword evidence="4 9" id="KW-0812">Transmembrane</keyword>
<dbReference type="InterPro" id="IPR035952">
    <property type="entry name" value="Rhomboid-like_sf"/>
</dbReference>
<evidence type="ECO:0000256" key="1">
    <source>
        <dbReference type="ARBA" id="ARBA00004141"/>
    </source>
</evidence>
<evidence type="ECO:0000256" key="4">
    <source>
        <dbReference type="ARBA" id="ARBA00022692"/>
    </source>
</evidence>
<keyword evidence="12" id="KW-1185">Reference proteome</keyword>
<dbReference type="EMBL" id="JYFE01000023">
    <property type="protein sequence ID" value="KIT17054.1"/>
    <property type="molecule type" value="Genomic_DNA"/>
</dbReference>
<evidence type="ECO:0000259" key="10">
    <source>
        <dbReference type="Pfam" id="PF01694"/>
    </source>
</evidence>
<protein>
    <submittedName>
        <fullName evidence="11">GlpG_1 protein</fullName>
        <ecNumber evidence="11">3.4.21.105</ecNumber>
    </submittedName>
</protein>
<keyword evidence="5 11" id="KW-0378">Hydrolase</keyword>
<proteinExistence type="inferred from homology"/>
<evidence type="ECO:0000313" key="12">
    <source>
        <dbReference type="Proteomes" id="UP000032232"/>
    </source>
</evidence>
<dbReference type="EC" id="3.4.21.105" evidence="11"/>
<comment type="caution">
    <text evidence="11">The sequence shown here is derived from an EMBL/GenBank/DDBJ whole genome shotgun (WGS) entry which is preliminary data.</text>
</comment>
<gene>
    <name evidence="11" type="primary">glpG_1</name>
    <name evidence="11" type="ORF">jaqu_12440</name>
</gene>
<dbReference type="PANTHER" id="PTHR43066">
    <property type="entry name" value="RHOMBOID-RELATED PROTEIN"/>
    <property type="match status" value="1"/>
</dbReference>
<keyword evidence="3" id="KW-0645">Protease</keyword>
<dbReference type="RefSeq" id="WP_052500808.1">
    <property type="nucleotide sequence ID" value="NZ_FZPF01000002.1"/>
</dbReference>